<dbReference type="AlphaFoldDB" id="A0A0J8VHC3"/>
<evidence type="ECO:0000256" key="1">
    <source>
        <dbReference type="ARBA" id="ARBA00044755"/>
    </source>
</evidence>
<dbReference type="STRING" id="1121863.GCA_000621185_03344"/>
<dbReference type="Pfam" id="PF04519">
    <property type="entry name" value="Bactofilin"/>
    <property type="match status" value="1"/>
</dbReference>
<comment type="caution">
    <text evidence="3">The sequence shown here is derived from an EMBL/GenBank/DDBJ whole genome shotgun (WGS) entry which is preliminary data.</text>
</comment>
<keyword evidence="2" id="KW-1133">Transmembrane helix</keyword>
<dbReference type="PATRIC" id="fig|1656095.3.peg.4012"/>
<dbReference type="Proteomes" id="UP000037315">
    <property type="component" value="Unassembled WGS sequence"/>
</dbReference>
<feature type="transmembrane region" description="Helical" evidence="2">
    <location>
        <begin position="30"/>
        <end position="47"/>
    </location>
</feature>
<evidence type="ECO:0000313" key="4">
    <source>
        <dbReference type="Proteomes" id="UP000037315"/>
    </source>
</evidence>
<sequence>MDRRFLFLNAGLCFWSLALAAWCYHARNWALPLVCLTLLAFTLHPLQQQVFTMFGKMKTTAETPQNKVVTAPQPVEKEPAREEKQNNTVVAADVRFEGNITAAGQVYIYGAVYGNIDSSGGIIKIMRSGLVEGNINSRELIVDGTVNGQCRSESIDIYEHGKIHGAIAYATLSIKKGGALVGQSEIWTPVETQTNILDFSVEQPIAVEAAESEAIVGPQKPAKEKKQA</sequence>
<dbReference type="RefSeq" id="WP_024557041.1">
    <property type="nucleotide sequence ID" value="NZ_LFEJ01000027.1"/>
</dbReference>
<dbReference type="PANTHER" id="PTHR35024:SF4">
    <property type="entry name" value="POLYMER-FORMING CYTOSKELETAL PROTEIN"/>
    <property type="match status" value="1"/>
</dbReference>
<name>A0A0J8VHC3_9ENTR</name>
<dbReference type="PANTHER" id="PTHR35024">
    <property type="entry name" value="HYPOTHETICAL CYTOSOLIC PROTEIN"/>
    <property type="match status" value="1"/>
</dbReference>
<comment type="similarity">
    <text evidence="1">Belongs to the bactofilin family.</text>
</comment>
<dbReference type="InterPro" id="IPR007607">
    <property type="entry name" value="BacA/B"/>
</dbReference>
<gene>
    <name evidence="3" type="ORF">ACH50_21630</name>
</gene>
<reference evidence="3 4" key="1">
    <citation type="submission" date="2015-06" db="EMBL/GenBank/DDBJ databases">
        <title>Genome sequencing of Cronobacter sp. strain DJ34 isolated from petroleum contaminated sludge of Duliajan Oil Fields, Assam, India.</title>
        <authorList>
            <person name="Pal S."/>
            <person name="Banerjee T.D."/>
            <person name="Roy A."/>
            <person name="Sar P."/>
            <person name="Kazy S.K."/>
        </authorList>
    </citation>
    <scope>NUCLEOTIDE SEQUENCE [LARGE SCALE GENOMIC DNA]</scope>
    <source>
        <strain evidence="3 4">DJ34</strain>
    </source>
</reference>
<proteinExistence type="inferred from homology"/>
<protein>
    <recommendedName>
        <fullName evidence="5">Ccm protein</fullName>
    </recommendedName>
</protein>
<keyword evidence="2" id="KW-0472">Membrane</keyword>
<accession>A0A0J8VHC3</accession>
<evidence type="ECO:0000256" key="2">
    <source>
        <dbReference type="SAM" id="Phobius"/>
    </source>
</evidence>
<dbReference type="EMBL" id="LFEJ01000027">
    <property type="protein sequence ID" value="KMV32626.1"/>
    <property type="molecule type" value="Genomic_DNA"/>
</dbReference>
<evidence type="ECO:0008006" key="5">
    <source>
        <dbReference type="Google" id="ProtNLM"/>
    </source>
</evidence>
<organism evidence="3 4">
    <name type="scientific">Franconibacter pulveris</name>
    <dbReference type="NCBI Taxonomy" id="435910"/>
    <lineage>
        <taxon>Bacteria</taxon>
        <taxon>Pseudomonadati</taxon>
        <taxon>Pseudomonadota</taxon>
        <taxon>Gammaproteobacteria</taxon>
        <taxon>Enterobacterales</taxon>
        <taxon>Enterobacteriaceae</taxon>
        <taxon>Franconibacter</taxon>
    </lineage>
</organism>
<keyword evidence="2" id="KW-0812">Transmembrane</keyword>
<evidence type="ECO:0000313" key="3">
    <source>
        <dbReference type="EMBL" id="KMV32626.1"/>
    </source>
</evidence>
<keyword evidence="4" id="KW-1185">Reference proteome</keyword>